<keyword evidence="1" id="KW-0378">Hydrolase</keyword>
<dbReference type="InterPro" id="IPR022118">
    <property type="entry name" value="Peptidase_C70_AvrRpt2"/>
</dbReference>
<keyword evidence="2" id="KW-1185">Reference proteome</keyword>
<dbReference type="GO" id="GO:0008233">
    <property type="term" value="F:peptidase activity"/>
    <property type="evidence" value="ECO:0007669"/>
    <property type="project" value="UniProtKB-KW"/>
</dbReference>
<dbReference type="OrthoDB" id="1941348at2"/>
<accession>A0A1T5MLJ8</accession>
<dbReference type="AlphaFoldDB" id="A0A1T5MLJ8"/>
<sequence length="366" mass="40759">MFKKVLSILLVGMMLFSSMIVSKAEIASLQPSETVTDFAQKNIGFLLNNLKSDPEAFGMTGIDFDNLTLSKPIIPYDADNNYATIKDLVYYPVLENNKIVAIYSVTKSKNGTLTATLGRDFADEINNFISSNNEKFSLVISSDGLHIINNLETAKLEHNNKHKNGHLKIDIKNAPKEIMTSEIKSDYKANIDSSTKGAMLRGTLPDKYTIHVPVVRQYNDNVCWAACAASVGQYWTNIRKTARQVCDILGISYSRGGTLSNTEDALEDIYDINAGVNKRSHYEGQEVSEVIHDEGKPIIAGFKGDGKLGHMVVVCGYRIYSSGKTLTIMDPNYSYYRTSTYNDDEGDYTIVVDGHVFEWLGQCYIK</sequence>
<dbReference type="EMBL" id="FUZT01000018">
    <property type="protein sequence ID" value="SKC89095.1"/>
    <property type="molecule type" value="Genomic_DNA"/>
</dbReference>
<proteinExistence type="predicted"/>
<keyword evidence="1" id="KW-0645">Protease</keyword>
<dbReference type="Proteomes" id="UP000190285">
    <property type="component" value="Unassembled WGS sequence"/>
</dbReference>
<dbReference type="Gene3D" id="3.90.70.10">
    <property type="entry name" value="Cysteine proteinases"/>
    <property type="match status" value="1"/>
</dbReference>
<dbReference type="STRING" id="36842.SAMN02194393_04986"/>
<dbReference type="InterPro" id="IPR037155">
    <property type="entry name" value="Staphopain_pro_sf"/>
</dbReference>
<dbReference type="GO" id="GO:0006508">
    <property type="term" value="P:proteolysis"/>
    <property type="evidence" value="ECO:0007669"/>
    <property type="project" value="UniProtKB-KW"/>
</dbReference>
<dbReference type="Gene3D" id="3.10.500.10">
    <property type="entry name" value="Staphopain proregion domain"/>
    <property type="match status" value="1"/>
</dbReference>
<protein>
    <submittedName>
        <fullName evidence="1">Papain-like cysteine protease AvrRpt2</fullName>
    </submittedName>
</protein>
<name>A0A1T5MLJ8_9FIRM</name>
<gene>
    <name evidence="1" type="ORF">SAMN02194393_04986</name>
</gene>
<dbReference type="Pfam" id="PF12385">
    <property type="entry name" value="Peptidase_C70"/>
    <property type="match status" value="1"/>
</dbReference>
<reference evidence="1 2" key="1">
    <citation type="submission" date="2017-02" db="EMBL/GenBank/DDBJ databases">
        <authorList>
            <person name="Peterson S.W."/>
        </authorList>
    </citation>
    <scope>NUCLEOTIDE SEQUENCE [LARGE SCALE GENOMIC DNA]</scope>
    <source>
        <strain evidence="1 2">M1</strain>
    </source>
</reference>
<dbReference type="RefSeq" id="WP_079495579.1">
    <property type="nucleotide sequence ID" value="NZ_FUZT01000018.1"/>
</dbReference>
<organism evidence="1 2">
    <name type="scientific">Maledivibacter halophilus</name>
    <dbReference type="NCBI Taxonomy" id="36842"/>
    <lineage>
        <taxon>Bacteria</taxon>
        <taxon>Bacillati</taxon>
        <taxon>Bacillota</taxon>
        <taxon>Clostridia</taxon>
        <taxon>Peptostreptococcales</taxon>
        <taxon>Caminicellaceae</taxon>
        <taxon>Maledivibacter</taxon>
    </lineage>
</organism>
<evidence type="ECO:0000313" key="2">
    <source>
        <dbReference type="Proteomes" id="UP000190285"/>
    </source>
</evidence>
<evidence type="ECO:0000313" key="1">
    <source>
        <dbReference type="EMBL" id="SKC89095.1"/>
    </source>
</evidence>